<dbReference type="AlphaFoldDB" id="A0AA37WJV5"/>
<keyword evidence="1" id="KW-0472">Membrane</keyword>
<dbReference type="PANTHER" id="PTHR34220">
    <property type="entry name" value="SENSOR HISTIDINE KINASE YPDA"/>
    <property type="match status" value="1"/>
</dbReference>
<keyword evidence="5" id="KW-1185">Reference proteome</keyword>
<comment type="caution">
    <text evidence="4">The sequence shown here is derived from an EMBL/GenBank/DDBJ whole genome shotgun (WGS) entry which is preliminary data.</text>
</comment>
<evidence type="ECO:0000313" key="4">
    <source>
        <dbReference type="EMBL" id="GLR72662.1"/>
    </source>
</evidence>
<reference evidence="4" key="2">
    <citation type="submission" date="2023-01" db="EMBL/GenBank/DDBJ databases">
        <title>Draft genome sequence of Agaribacter marinus strain NBRC 110023.</title>
        <authorList>
            <person name="Sun Q."/>
            <person name="Mori K."/>
        </authorList>
    </citation>
    <scope>NUCLEOTIDE SEQUENCE</scope>
    <source>
        <strain evidence="4">NBRC 110023</strain>
    </source>
</reference>
<organism evidence="4 5">
    <name type="scientific">Agaribacter marinus</name>
    <dbReference type="NCBI Taxonomy" id="1431249"/>
    <lineage>
        <taxon>Bacteria</taxon>
        <taxon>Pseudomonadati</taxon>
        <taxon>Pseudomonadota</taxon>
        <taxon>Gammaproteobacteria</taxon>
        <taxon>Alteromonadales</taxon>
        <taxon>Alteromonadaceae</taxon>
        <taxon>Agaribacter</taxon>
    </lineage>
</organism>
<feature type="transmembrane region" description="Helical" evidence="1">
    <location>
        <begin position="357"/>
        <end position="376"/>
    </location>
</feature>
<dbReference type="GO" id="GO:0000155">
    <property type="term" value="F:phosphorelay sensor kinase activity"/>
    <property type="evidence" value="ECO:0007669"/>
    <property type="project" value="InterPro"/>
</dbReference>
<accession>A0AA37WJV5</accession>
<feature type="chain" id="PRO_5041466444" description="Signal transduction histidine kinase internal region domain-containing protein" evidence="2">
    <location>
        <begin position="25"/>
        <end position="587"/>
    </location>
</feature>
<feature type="signal peptide" evidence="2">
    <location>
        <begin position="1"/>
        <end position="24"/>
    </location>
</feature>
<sequence length="587" mass="67181">MNRYRWLILRFFFLLLLGVTFAFAEAYEEPVKHATEYSGGLSSLSTWRYHSQNEALWNAKAFDDSQWKNLDISDDENTLMLNADHYYLRTKVILSDSLSQNQLLSLKFENLRSASQLYWDGRKLFDNGVIADAHKNEVEGSVRGIINIPESLSQPGEHIVAIEISNHKYRSLPNEPIVIQIGEYDEFAKKEIWASNIKYFIAGVFLAVSVFNLVFFFSYNRKPAFLFLSIYCLVNIFKVYLVYTVNYTEELSISQYDSSQTLMHTSAYVGNFFMLAFVLLTLSVPRVNIYLISLLAFTVFAYFVEFKGGYLVAIALLSLIVSAIAFWRGRVGAGLSLVGLLGYVLLTLLGNRQWLEYGYFFGILFFIACMTLSFGIQVIRQNNTYREAVLRSSRLENELLKKNIQPHFIMNSLMSLQELLVKKPNEAGDFIDALAAEFSVFSQSAGKKLINIKDELTLCDAHLKIMGWRKNSGFSLQSVGIDGDEKIPPAVFHTLVENGITHGYKRRQHGKFVLTKEIHDFGVRYTFFNDSESLKDNHDGGMGLKYVESRLQESYPERWTMRSFSVNGGWTVEIDIHDKPIRKGSYS</sequence>
<evidence type="ECO:0000256" key="2">
    <source>
        <dbReference type="SAM" id="SignalP"/>
    </source>
</evidence>
<dbReference type="EMBL" id="BSOT01000011">
    <property type="protein sequence ID" value="GLR72662.1"/>
    <property type="molecule type" value="Genomic_DNA"/>
</dbReference>
<proteinExistence type="predicted"/>
<dbReference type="Pfam" id="PF06580">
    <property type="entry name" value="His_kinase"/>
    <property type="match status" value="1"/>
</dbReference>
<dbReference type="GO" id="GO:0016020">
    <property type="term" value="C:membrane"/>
    <property type="evidence" value="ECO:0007669"/>
    <property type="project" value="InterPro"/>
</dbReference>
<keyword evidence="1" id="KW-0812">Transmembrane</keyword>
<feature type="transmembrane region" description="Helical" evidence="1">
    <location>
        <begin position="224"/>
        <end position="243"/>
    </location>
</feature>
<feature type="transmembrane region" description="Helical" evidence="1">
    <location>
        <begin position="287"/>
        <end position="304"/>
    </location>
</feature>
<dbReference type="InterPro" id="IPR010559">
    <property type="entry name" value="Sig_transdc_His_kin_internal"/>
</dbReference>
<feature type="domain" description="Signal transduction histidine kinase internal region" evidence="3">
    <location>
        <begin position="396"/>
        <end position="470"/>
    </location>
</feature>
<dbReference type="PANTHER" id="PTHR34220:SF7">
    <property type="entry name" value="SENSOR HISTIDINE KINASE YPDA"/>
    <property type="match status" value="1"/>
</dbReference>
<dbReference type="Proteomes" id="UP001156601">
    <property type="component" value="Unassembled WGS sequence"/>
</dbReference>
<evidence type="ECO:0000313" key="5">
    <source>
        <dbReference type="Proteomes" id="UP001156601"/>
    </source>
</evidence>
<evidence type="ECO:0000259" key="3">
    <source>
        <dbReference type="Pfam" id="PF06580"/>
    </source>
</evidence>
<reference evidence="4" key="1">
    <citation type="journal article" date="2014" name="Int. J. Syst. Evol. Microbiol.">
        <title>Complete genome sequence of Corynebacterium casei LMG S-19264T (=DSM 44701T), isolated from a smear-ripened cheese.</title>
        <authorList>
            <consortium name="US DOE Joint Genome Institute (JGI-PGF)"/>
            <person name="Walter F."/>
            <person name="Albersmeier A."/>
            <person name="Kalinowski J."/>
            <person name="Ruckert C."/>
        </authorList>
    </citation>
    <scope>NUCLEOTIDE SEQUENCE</scope>
    <source>
        <strain evidence="4">NBRC 110023</strain>
    </source>
</reference>
<feature type="transmembrane region" description="Helical" evidence="1">
    <location>
        <begin position="263"/>
        <end position="280"/>
    </location>
</feature>
<feature type="transmembrane region" description="Helical" evidence="1">
    <location>
        <begin position="310"/>
        <end position="327"/>
    </location>
</feature>
<dbReference type="Gene3D" id="2.60.120.260">
    <property type="entry name" value="Galactose-binding domain-like"/>
    <property type="match status" value="1"/>
</dbReference>
<protein>
    <recommendedName>
        <fullName evidence="3">Signal transduction histidine kinase internal region domain-containing protein</fullName>
    </recommendedName>
</protein>
<dbReference type="InterPro" id="IPR050640">
    <property type="entry name" value="Bact_2-comp_sensor_kinase"/>
</dbReference>
<name>A0AA37WJV5_9ALTE</name>
<keyword evidence="2" id="KW-0732">Signal</keyword>
<feature type="transmembrane region" description="Helical" evidence="1">
    <location>
        <begin position="334"/>
        <end position="351"/>
    </location>
</feature>
<dbReference type="RefSeq" id="WP_284219071.1">
    <property type="nucleotide sequence ID" value="NZ_BSOT01000011.1"/>
</dbReference>
<evidence type="ECO:0000256" key="1">
    <source>
        <dbReference type="SAM" id="Phobius"/>
    </source>
</evidence>
<feature type="transmembrane region" description="Helical" evidence="1">
    <location>
        <begin position="199"/>
        <end position="217"/>
    </location>
</feature>
<keyword evidence="1" id="KW-1133">Transmembrane helix</keyword>
<gene>
    <name evidence="4" type="ORF">GCM10007852_35700</name>
</gene>